<comment type="caution">
    <text evidence="10">The sequence shown here is derived from an EMBL/GenBank/DDBJ whole genome shotgun (WGS) entry which is preliminary data.</text>
</comment>
<comment type="function">
    <text evidence="7">Catalyzes the transfer of the enolpyruvyl moiety of phosphoenolpyruvate (PEP) to the 5-hydroxyl of shikimate-3-phosphate (S3P) to produce enolpyruvyl shikimate-3-phosphate and inorganic phosphate.</text>
</comment>
<feature type="binding site" evidence="7">
    <location>
        <position position="23"/>
    </location>
    <ligand>
        <name>3-phosphoshikimate</name>
        <dbReference type="ChEBI" id="CHEBI:145989"/>
    </ligand>
</feature>
<feature type="binding site" evidence="7">
    <location>
        <position position="345"/>
    </location>
    <ligand>
        <name>3-phosphoshikimate</name>
        <dbReference type="ChEBI" id="CHEBI:145989"/>
    </ligand>
</feature>
<sequence>MFDYNTRPSKFKFQGEVTVPGDKSIAHRAIIFGALAKGVTQISNFTYSYDLAVTAKIFQQLGAKIHTEISNNDMIIKGVDHKFKPLDEPLNIDNVGTLESLLLGALASSNNPYEIRGGDYLSKRSATDLLNLFKKMGANYQFLSDETLPLKIQGNDNLKGITYQQDISSAQIKGGLVMAGIFANSETKIIRKLPTRNHTEVLANYFGADVSVDPDIIVVHPGHSRLKGQDLTIPGDFSSAAAYIAGALISPDSQITLPKVGLNETRIGLLNVAKQMGAKIQIENRSVDSVEPFGDLIIKYQQLHGTEINAKQIPFIIDEIPLIALMASQAKGQTVIRGIHDAHLQISDRIRNMRVELAKLGIVMQVNDDYIVIQGEQKVVVKDDVDSHNDHRIAMMLCVASILTDTPFKIKNIEAIDISYPGFISDFKKILVAR</sequence>
<feature type="binding site" evidence="7">
    <location>
        <position position="23"/>
    </location>
    <ligand>
        <name>phosphoenolpyruvate</name>
        <dbReference type="ChEBI" id="CHEBI:58702"/>
    </ligand>
</feature>
<comment type="subcellular location">
    <subcellularLocation>
        <location evidence="7">Cytoplasm</location>
    </subcellularLocation>
</comment>
<reference evidence="11 12" key="1">
    <citation type="journal article" date="2019" name="Syst. Appl. Microbiol.">
        <title>Polyphasic characterization of two novel Lactobacillus spp. isolated from blown salami packages: Description of Lactobacillus halodurans sp. nov. and Lactobacillus salsicarnum sp. nov.</title>
        <authorList>
            <person name="Schuster J.A."/>
            <person name="Klingl A."/>
            <person name="Vogel R.F."/>
            <person name="Ehrmann M.A."/>
        </authorList>
    </citation>
    <scope>NUCLEOTIDE SEQUENCE [LARGE SCALE GENOMIC DNA]</scope>
    <source>
        <strain evidence="10 11">TMW 1.1920</strain>
        <strain evidence="9 12">TMW 1.2172</strain>
    </source>
</reference>
<feature type="domain" description="Enolpyruvate transferase" evidence="8">
    <location>
        <begin position="12"/>
        <end position="425"/>
    </location>
</feature>
<keyword evidence="5 7" id="KW-0057">Aromatic amino acid biosynthesis</keyword>
<dbReference type="GO" id="GO:0009073">
    <property type="term" value="P:aromatic amino acid family biosynthetic process"/>
    <property type="evidence" value="ECO:0007669"/>
    <property type="project" value="UniProtKB-KW"/>
</dbReference>
<dbReference type="RefSeq" id="WP_153384304.1">
    <property type="nucleotide sequence ID" value="NZ_VDFO01000043.1"/>
</dbReference>
<dbReference type="GO" id="GO:0008652">
    <property type="term" value="P:amino acid biosynthetic process"/>
    <property type="evidence" value="ECO:0007669"/>
    <property type="project" value="UniProtKB-KW"/>
</dbReference>
<comment type="subunit">
    <text evidence="7">Monomer.</text>
</comment>
<feature type="binding site" evidence="7">
    <location>
        <position position="392"/>
    </location>
    <ligand>
        <name>phosphoenolpyruvate</name>
        <dbReference type="ChEBI" id="CHEBI:58702"/>
    </ligand>
</feature>
<dbReference type="PANTHER" id="PTHR21090:SF5">
    <property type="entry name" value="PENTAFUNCTIONAL AROM POLYPEPTIDE"/>
    <property type="match status" value="1"/>
</dbReference>
<comment type="pathway">
    <text evidence="1 7">Metabolic intermediate biosynthesis; chorismate biosynthesis; chorismate from D-erythrose 4-phosphate and phosphoenolpyruvate: step 6/7.</text>
</comment>
<evidence type="ECO:0000313" key="10">
    <source>
        <dbReference type="EMBL" id="MQS98274.1"/>
    </source>
</evidence>
<dbReference type="InterPro" id="IPR013792">
    <property type="entry name" value="RNA3'P_cycl/enolpyr_Trfase_a/b"/>
</dbReference>
<accession>A0A5P0ZZZ8</accession>
<evidence type="ECO:0000256" key="1">
    <source>
        <dbReference type="ARBA" id="ARBA00004811"/>
    </source>
</evidence>
<dbReference type="Proteomes" id="UP000414364">
    <property type="component" value="Unassembled WGS sequence"/>
</dbReference>
<dbReference type="EC" id="2.5.1.19" evidence="7"/>
<dbReference type="AlphaFoldDB" id="A0A5P0ZZZ8"/>
<dbReference type="PIRSF" id="PIRSF000505">
    <property type="entry name" value="EPSPS"/>
    <property type="match status" value="1"/>
</dbReference>
<dbReference type="SUPFAM" id="SSF55205">
    <property type="entry name" value="EPT/RTPC-like"/>
    <property type="match status" value="1"/>
</dbReference>
<evidence type="ECO:0000256" key="3">
    <source>
        <dbReference type="ARBA" id="ARBA00022605"/>
    </source>
</evidence>
<evidence type="ECO:0000256" key="4">
    <source>
        <dbReference type="ARBA" id="ARBA00022679"/>
    </source>
</evidence>
<keyword evidence="4 7" id="KW-0808">Transferase</keyword>
<proteinExistence type="inferred from homology"/>
<feature type="binding site" evidence="7">
    <location>
        <position position="28"/>
    </location>
    <ligand>
        <name>3-phosphoshikimate</name>
        <dbReference type="ChEBI" id="CHEBI:145989"/>
    </ligand>
</feature>
<protein>
    <recommendedName>
        <fullName evidence="7">3-phosphoshikimate 1-carboxyvinyltransferase</fullName>
        <ecNumber evidence="7">2.5.1.19</ecNumber>
    </recommendedName>
    <alternativeName>
        <fullName evidence="7">5-enolpyruvylshikimate-3-phosphate synthase</fullName>
        <shortName evidence="7">EPSP synthase</shortName>
        <shortName evidence="7">EPSPS</shortName>
    </alternativeName>
</protein>
<dbReference type="InterPro" id="IPR036968">
    <property type="entry name" value="Enolpyruvate_Tfrase_sf"/>
</dbReference>
<feature type="binding site" evidence="7">
    <location>
        <position position="318"/>
    </location>
    <ligand>
        <name>3-phosphoshikimate</name>
        <dbReference type="ChEBI" id="CHEBI:145989"/>
    </ligand>
</feature>
<feature type="binding site" evidence="7">
    <location>
        <position position="24"/>
    </location>
    <ligand>
        <name>3-phosphoshikimate</name>
        <dbReference type="ChEBI" id="CHEBI:145989"/>
    </ligand>
</feature>
<comment type="similarity">
    <text evidence="2 7">Belongs to the EPSP synthase family.</text>
</comment>
<keyword evidence="3 7" id="KW-0028">Amino-acid biosynthesis</keyword>
<dbReference type="InterPro" id="IPR001986">
    <property type="entry name" value="Enolpyruvate_Tfrase_dom"/>
</dbReference>
<dbReference type="EMBL" id="VDFP01000001">
    <property type="protein sequence ID" value="MQS74888.1"/>
    <property type="molecule type" value="Genomic_DNA"/>
</dbReference>
<organism evidence="10 11">
    <name type="scientific">Companilactobacillus halodurans</name>
    <dbReference type="NCBI Taxonomy" id="2584183"/>
    <lineage>
        <taxon>Bacteria</taxon>
        <taxon>Bacillati</taxon>
        <taxon>Bacillota</taxon>
        <taxon>Bacilli</taxon>
        <taxon>Lactobacillales</taxon>
        <taxon>Lactobacillaceae</taxon>
        <taxon>Companilactobacillus</taxon>
    </lineage>
</organism>
<feature type="binding site" evidence="7">
    <location>
        <position position="349"/>
    </location>
    <ligand>
        <name>phosphoenolpyruvate</name>
        <dbReference type="ChEBI" id="CHEBI:58702"/>
    </ligand>
</feature>
<keyword evidence="11" id="KW-1185">Reference proteome</keyword>
<dbReference type="EMBL" id="VDFO01000043">
    <property type="protein sequence ID" value="MQS98274.1"/>
    <property type="molecule type" value="Genomic_DNA"/>
</dbReference>
<comment type="catalytic activity">
    <reaction evidence="6">
        <text>3-phosphoshikimate + phosphoenolpyruvate = 5-O-(1-carboxyvinyl)-3-phosphoshikimate + phosphate</text>
        <dbReference type="Rhea" id="RHEA:21256"/>
        <dbReference type="ChEBI" id="CHEBI:43474"/>
        <dbReference type="ChEBI" id="CHEBI:57701"/>
        <dbReference type="ChEBI" id="CHEBI:58702"/>
        <dbReference type="ChEBI" id="CHEBI:145989"/>
        <dbReference type="EC" id="2.5.1.19"/>
    </reaction>
    <physiologicalReaction direction="left-to-right" evidence="6">
        <dbReference type="Rhea" id="RHEA:21257"/>
    </physiologicalReaction>
</comment>
<evidence type="ECO:0000313" key="12">
    <source>
        <dbReference type="Proteomes" id="UP000414364"/>
    </source>
</evidence>
<feature type="active site" description="Proton acceptor" evidence="7">
    <location>
        <position position="318"/>
    </location>
</feature>
<name>A0A5P0ZZZ8_9LACO</name>
<dbReference type="GO" id="GO:0005737">
    <property type="term" value="C:cytoplasm"/>
    <property type="evidence" value="ECO:0007669"/>
    <property type="project" value="UniProtKB-SubCell"/>
</dbReference>
<dbReference type="PANTHER" id="PTHR21090">
    <property type="entry name" value="AROM/DEHYDROQUINATE SYNTHASE"/>
    <property type="match status" value="1"/>
</dbReference>
<dbReference type="OrthoDB" id="9809920at2"/>
<evidence type="ECO:0000256" key="5">
    <source>
        <dbReference type="ARBA" id="ARBA00023141"/>
    </source>
</evidence>
<dbReference type="HAMAP" id="MF_00210">
    <property type="entry name" value="EPSP_synth"/>
    <property type="match status" value="1"/>
</dbReference>
<feature type="binding site" evidence="7">
    <location>
        <position position="124"/>
    </location>
    <ligand>
        <name>phosphoenolpyruvate</name>
        <dbReference type="ChEBI" id="CHEBI:58702"/>
    </ligand>
</feature>
<keyword evidence="7" id="KW-0963">Cytoplasm</keyword>
<feature type="binding site" evidence="7">
    <location>
        <position position="171"/>
    </location>
    <ligand>
        <name>phosphoenolpyruvate</name>
        <dbReference type="ChEBI" id="CHEBI:58702"/>
    </ligand>
</feature>
<dbReference type="CDD" id="cd01556">
    <property type="entry name" value="EPSP_synthase"/>
    <property type="match status" value="1"/>
</dbReference>
<feature type="binding site" evidence="7">
    <location>
        <position position="96"/>
    </location>
    <ligand>
        <name>phosphoenolpyruvate</name>
        <dbReference type="ChEBI" id="CHEBI:58702"/>
    </ligand>
</feature>
<evidence type="ECO:0000256" key="6">
    <source>
        <dbReference type="ARBA" id="ARBA00044633"/>
    </source>
</evidence>
<dbReference type="Pfam" id="PF00275">
    <property type="entry name" value="EPSP_synthase"/>
    <property type="match status" value="1"/>
</dbReference>
<comment type="caution">
    <text evidence="7">Lacks conserved residue(s) required for the propagation of feature annotation.</text>
</comment>
<dbReference type="NCBIfam" id="TIGR01356">
    <property type="entry name" value="aroA"/>
    <property type="match status" value="1"/>
</dbReference>
<evidence type="ECO:0000256" key="7">
    <source>
        <dbReference type="HAMAP-Rule" id="MF_00210"/>
    </source>
</evidence>
<dbReference type="Proteomes" id="UP000371423">
    <property type="component" value="Unassembled WGS sequence"/>
</dbReference>
<feature type="binding site" evidence="7">
    <location>
        <position position="171"/>
    </location>
    <ligand>
        <name>3-phosphoshikimate</name>
        <dbReference type="ChEBI" id="CHEBI:145989"/>
    </ligand>
</feature>
<evidence type="ECO:0000313" key="9">
    <source>
        <dbReference type="EMBL" id="MQS74888.1"/>
    </source>
</evidence>
<evidence type="ECO:0000259" key="8">
    <source>
        <dbReference type="Pfam" id="PF00275"/>
    </source>
</evidence>
<evidence type="ECO:0000256" key="2">
    <source>
        <dbReference type="ARBA" id="ARBA00009948"/>
    </source>
</evidence>
<feature type="binding site" evidence="7">
    <location>
        <position position="169"/>
    </location>
    <ligand>
        <name>3-phosphoshikimate</name>
        <dbReference type="ChEBI" id="CHEBI:145989"/>
    </ligand>
</feature>
<dbReference type="Gene3D" id="3.65.10.10">
    <property type="entry name" value="Enolpyruvate transferase domain"/>
    <property type="match status" value="2"/>
</dbReference>
<dbReference type="InterPro" id="IPR006264">
    <property type="entry name" value="EPSP_synthase"/>
</dbReference>
<dbReference type="UniPathway" id="UPA00053">
    <property type="reaction ID" value="UER00089"/>
</dbReference>
<evidence type="ECO:0000313" key="11">
    <source>
        <dbReference type="Proteomes" id="UP000371423"/>
    </source>
</evidence>
<dbReference type="GO" id="GO:0009423">
    <property type="term" value="P:chorismate biosynthetic process"/>
    <property type="evidence" value="ECO:0007669"/>
    <property type="project" value="UniProtKB-UniRule"/>
</dbReference>
<gene>
    <name evidence="7 10" type="primary">aroA</name>
    <name evidence="10" type="ORF">FHL05_10445</name>
    <name evidence="9" type="ORF">FHL06_00560</name>
</gene>
<dbReference type="GO" id="GO:0003866">
    <property type="term" value="F:3-phosphoshikimate 1-carboxyvinyltransferase activity"/>
    <property type="evidence" value="ECO:0007669"/>
    <property type="project" value="UniProtKB-UniRule"/>
</dbReference>